<comment type="caution">
    <text evidence="3">The sequence shown here is derived from an EMBL/GenBank/DDBJ whole genome shotgun (WGS) entry which is preliminary data.</text>
</comment>
<dbReference type="Gene3D" id="3.40.50.300">
    <property type="entry name" value="P-loop containing nucleotide triphosphate hydrolases"/>
    <property type="match status" value="1"/>
</dbReference>
<dbReference type="GO" id="GO:0016887">
    <property type="term" value="F:ATP hydrolysis activity"/>
    <property type="evidence" value="ECO:0007669"/>
    <property type="project" value="InterPro"/>
</dbReference>
<dbReference type="Pfam" id="PF00005">
    <property type="entry name" value="ABC_tran"/>
    <property type="match status" value="1"/>
</dbReference>
<reference evidence="3" key="1">
    <citation type="submission" date="2013-12" db="EMBL/GenBank/DDBJ databases">
        <title>A Varibaculum cambriense genome reconstructed from a premature infant gut community with otherwise low bacterial novelty that shifts toward anaerobic metabolism during the third week of life.</title>
        <authorList>
            <person name="Brown C.T."/>
            <person name="Sharon I."/>
            <person name="Thomas B.C."/>
            <person name="Castelle C.J."/>
            <person name="Morowitz M.J."/>
            <person name="Banfield J.F."/>
        </authorList>
    </citation>
    <scope>NUCLEOTIDE SEQUENCE</scope>
</reference>
<evidence type="ECO:0000259" key="2">
    <source>
        <dbReference type="Pfam" id="PF00005"/>
    </source>
</evidence>
<dbReference type="InterPro" id="IPR003439">
    <property type="entry name" value="ABC_transporter-like_ATP-bd"/>
</dbReference>
<evidence type="ECO:0000313" key="3">
    <source>
        <dbReference type="EMBL" id="ETJ30642.1"/>
    </source>
</evidence>
<dbReference type="EMBL" id="AZMM01014844">
    <property type="protein sequence ID" value="ETJ30642.1"/>
    <property type="molecule type" value="Genomic_DNA"/>
</dbReference>
<accession>W1XK51</accession>
<dbReference type="InterPro" id="IPR050093">
    <property type="entry name" value="ABC_SmlMolc_Importer"/>
</dbReference>
<dbReference type="InterPro" id="IPR027417">
    <property type="entry name" value="P-loop_NTPase"/>
</dbReference>
<proteinExistence type="predicted"/>
<organism evidence="3">
    <name type="scientific">human gut metagenome</name>
    <dbReference type="NCBI Taxonomy" id="408170"/>
    <lineage>
        <taxon>unclassified sequences</taxon>
        <taxon>metagenomes</taxon>
        <taxon>organismal metagenomes</taxon>
    </lineage>
</organism>
<dbReference type="SUPFAM" id="SSF52540">
    <property type="entry name" value="P-loop containing nucleoside triphosphate hydrolases"/>
    <property type="match status" value="1"/>
</dbReference>
<feature type="non-terminal residue" evidence="3">
    <location>
        <position position="1"/>
    </location>
</feature>
<protein>
    <submittedName>
        <fullName evidence="3">Spermidine/putrescine import ATP-binding protein PotA</fullName>
    </submittedName>
</protein>
<keyword evidence="3" id="KW-0067">ATP-binding</keyword>
<feature type="domain" description="ABC transporter" evidence="2">
    <location>
        <begin position="1"/>
        <end position="52"/>
    </location>
</feature>
<dbReference type="PANTHER" id="PTHR42781:SF4">
    <property type="entry name" value="SPERMIDINE_PUTRESCINE IMPORT ATP-BINDING PROTEIN POTA"/>
    <property type="match status" value="1"/>
</dbReference>
<keyword evidence="3" id="KW-0547">Nucleotide-binding</keyword>
<sequence length="53" mass="5886">SGKTTLLNIILGLTNMDEGNLIFNGDDITNVHMKKRGFNIVFQDYALFPNLSA</sequence>
<dbReference type="AlphaFoldDB" id="W1XK51"/>
<dbReference type="PANTHER" id="PTHR42781">
    <property type="entry name" value="SPERMIDINE/PUTRESCINE IMPORT ATP-BINDING PROTEIN POTA"/>
    <property type="match status" value="1"/>
</dbReference>
<keyword evidence="1" id="KW-0813">Transport</keyword>
<dbReference type="GO" id="GO:0005524">
    <property type="term" value="F:ATP binding"/>
    <property type="evidence" value="ECO:0007669"/>
    <property type="project" value="UniProtKB-KW"/>
</dbReference>
<name>W1XK51_9ZZZZ</name>
<evidence type="ECO:0000256" key="1">
    <source>
        <dbReference type="ARBA" id="ARBA00022448"/>
    </source>
</evidence>
<gene>
    <name evidence="3" type="ORF">Q604_UNBC14844G0002</name>
</gene>